<evidence type="ECO:0000259" key="1">
    <source>
        <dbReference type="Pfam" id="PF04545"/>
    </source>
</evidence>
<proteinExistence type="predicted"/>
<accession>A0ABV7A3Q6</accession>
<dbReference type="InterPro" id="IPR000943">
    <property type="entry name" value="RNA_pol_sigma70"/>
</dbReference>
<evidence type="ECO:0000313" key="3">
    <source>
        <dbReference type="Proteomes" id="UP001595387"/>
    </source>
</evidence>
<dbReference type="Gene3D" id="1.10.10.10">
    <property type="entry name" value="Winged helix-like DNA-binding domain superfamily/Winged helix DNA-binding domain"/>
    <property type="match status" value="1"/>
</dbReference>
<dbReference type="PRINTS" id="PR00046">
    <property type="entry name" value="SIGMA70FCT"/>
</dbReference>
<sequence>MQQENNLSKDDAIFFMDMVGSVKSPNFETRMNGVKPYYKIIKERDSNKFRRFIRIYIALRHILSEREQVVLNELYGLIKEGSQLKTVGALLNITPERVRQIRNQAERKIVREVLRVVKVSN</sequence>
<dbReference type="InterPro" id="IPR013324">
    <property type="entry name" value="RNA_pol_sigma_r3/r4-like"/>
</dbReference>
<dbReference type="InterPro" id="IPR007630">
    <property type="entry name" value="RNA_pol_sigma70_r4"/>
</dbReference>
<comment type="caution">
    <text evidence="2">The sequence shown here is derived from an EMBL/GenBank/DDBJ whole genome shotgun (WGS) entry which is preliminary data.</text>
</comment>
<reference evidence="3" key="1">
    <citation type="journal article" date="2019" name="Int. J. Syst. Evol. Microbiol.">
        <title>The Global Catalogue of Microorganisms (GCM) 10K type strain sequencing project: providing services to taxonomists for standard genome sequencing and annotation.</title>
        <authorList>
            <consortium name="The Broad Institute Genomics Platform"/>
            <consortium name="The Broad Institute Genome Sequencing Center for Infectious Disease"/>
            <person name="Wu L."/>
            <person name="Ma J."/>
        </authorList>
    </citation>
    <scope>NUCLEOTIDE SEQUENCE [LARGE SCALE GENOMIC DNA]</scope>
    <source>
        <strain evidence="3">KCTC 13193</strain>
    </source>
</reference>
<dbReference type="Proteomes" id="UP001595387">
    <property type="component" value="Unassembled WGS sequence"/>
</dbReference>
<evidence type="ECO:0000313" key="2">
    <source>
        <dbReference type="EMBL" id="MFC2947620.1"/>
    </source>
</evidence>
<dbReference type="EMBL" id="JBHRRZ010000008">
    <property type="protein sequence ID" value="MFC2947620.1"/>
    <property type="molecule type" value="Genomic_DNA"/>
</dbReference>
<organism evidence="2 3">
    <name type="scientific">Virgibacillus sediminis</name>
    <dbReference type="NCBI Taxonomy" id="202260"/>
    <lineage>
        <taxon>Bacteria</taxon>
        <taxon>Bacillati</taxon>
        <taxon>Bacillota</taxon>
        <taxon>Bacilli</taxon>
        <taxon>Bacillales</taxon>
        <taxon>Bacillaceae</taxon>
        <taxon>Virgibacillus</taxon>
    </lineage>
</organism>
<keyword evidence="3" id="KW-1185">Reference proteome</keyword>
<dbReference type="RefSeq" id="WP_390303619.1">
    <property type="nucleotide sequence ID" value="NZ_JBHRRZ010000008.1"/>
</dbReference>
<protein>
    <submittedName>
        <fullName evidence="2">Sigma factor-like helix-turn-helix DNA-binding protein</fullName>
    </submittedName>
</protein>
<dbReference type="InterPro" id="IPR036388">
    <property type="entry name" value="WH-like_DNA-bd_sf"/>
</dbReference>
<dbReference type="SUPFAM" id="SSF88659">
    <property type="entry name" value="Sigma3 and sigma4 domains of RNA polymerase sigma factors"/>
    <property type="match status" value="1"/>
</dbReference>
<dbReference type="Pfam" id="PF04545">
    <property type="entry name" value="Sigma70_r4"/>
    <property type="match status" value="1"/>
</dbReference>
<gene>
    <name evidence="2" type="ORF">ACFODW_04550</name>
</gene>
<feature type="domain" description="RNA polymerase sigma-70 region 4" evidence="1">
    <location>
        <begin position="63"/>
        <end position="108"/>
    </location>
</feature>
<name>A0ABV7A3Q6_9BACI</name>